<dbReference type="GO" id="GO:0006043">
    <property type="term" value="P:glucosamine catabolic process"/>
    <property type="evidence" value="ECO:0007669"/>
    <property type="project" value="TreeGrafter"/>
</dbReference>
<dbReference type="InterPro" id="IPR004547">
    <property type="entry name" value="Glucosamine6P_isomerase"/>
</dbReference>
<dbReference type="AlphaFoldDB" id="A0A2U3L416"/>
<protein>
    <submittedName>
        <fullName evidence="2">Glucosamine/galactosamine-6-phosphate isomerase</fullName>
    </submittedName>
</protein>
<dbReference type="InterPro" id="IPR037171">
    <property type="entry name" value="NagB/RpiA_transferase-like"/>
</dbReference>
<keyword evidence="2" id="KW-0413">Isomerase</keyword>
<dbReference type="GO" id="GO:0019262">
    <property type="term" value="P:N-acetylneuraminate catabolic process"/>
    <property type="evidence" value="ECO:0007669"/>
    <property type="project" value="TreeGrafter"/>
</dbReference>
<reference evidence="3" key="1">
    <citation type="submission" date="2018-02" db="EMBL/GenBank/DDBJ databases">
        <authorList>
            <person name="Hausmann B."/>
        </authorList>
    </citation>
    <scope>NUCLEOTIDE SEQUENCE [LARGE SCALE GENOMIC DNA]</scope>
    <source>
        <strain evidence="3">Peat soil MAG SbA1</strain>
    </source>
</reference>
<dbReference type="EMBL" id="OMOD01000163">
    <property type="protein sequence ID" value="SPF46600.1"/>
    <property type="molecule type" value="Genomic_DNA"/>
</dbReference>
<dbReference type="PANTHER" id="PTHR11280">
    <property type="entry name" value="GLUCOSAMINE-6-PHOSPHATE ISOMERASE"/>
    <property type="match status" value="1"/>
</dbReference>
<dbReference type="GO" id="GO:0016853">
    <property type="term" value="F:isomerase activity"/>
    <property type="evidence" value="ECO:0007669"/>
    <property type="project" value="UniProtKB-KW"/>
</dbReference>
<dbReference type="Pfam" id="PF01182">
    <property type="entry name" value="Glucosamine_iso"/>
    <property type="match status" value="1"/>
</dbReference>
<dbReference type="GO" id="GO:0042802">
    <property type="term" value="F:identical protein binding"/>
    <property type="evidence" value="ECO:0007669"/>
    <property type="project" value="TreeGrafter"/>
</dbReference>
<dbReference type="Gene3D" id="3.40.50.1360">
    <property type="match status" value="1"/>
</dbReference>
<dbReference type="InterPro" id="IPR006148">
    <property type="entry name" value="Glc/Gal-6P_isomerase"/>
</dbReference>
<feature type="domain" description="Glucosamine/galactosamine-6-phosphate isomerase" evidence="1">
    <location>
        <begin position="8"/>
        <end position="228"/>
    </location>
</feature>
<dbReference type="GO" id="GO:0005975">
    <property type="term" value="P:carbohydrate metabolic process"/>
    <property type="evidence" value="ECO:0007669"/>
    <property type="project" value="InterPro"/>
</dbReference>
<dbReference type="PANTHER" id="PTHR11280:SF6">
    <property type="entry name" value="GLUCOSAMINE-6-PHOSPHATE ISOMERASE NAGB"/>
    <property type="match status" value="1"/>
</dbReference>
<dbReference type="GO" id="GO:0004342">
    <property type="term" value="F:glucosamine-6-phosphate deaminase activity"/>
    <property type="evidence" value="ECO:0007669"/>
    <property type="project" value="InterPro"/>
</dbReference>
<organism evidence="2 3">
    <name type="scientific">Candidatus Sulfotelmatobacter kueseliae</name>
    <dbReference type="NCBI Taxonomy" id="2042962"/>
    <lineage>
        <taxon>Bacteria</taxon>
        <taxon>Pseudomonadati</taxon>
        <taxon>Acidobacteriota</taxon>
        <taxon>Terriglobia</taxon>
        <taxon>Terriglobales</taxon>
        <taxon>Candidatus Korobacteraceae</taxon>
        <taxon>Candidatus Sulfotelmatobacter</taxon>
    </lineage>
</organism>
<evidence type="ECO:0000259" key="1">
    <source>
        <dbReference type="Pfam" id="PF01182"/>
    </source>
</evidence>
<name>A0A2U3L416_9BACT</name>
<dbReference type="GO" id="GO:0005737">
    <property type="term" value="C:cytoplasm"/>
    <property type="evidence" value="ECO:0007669"/>
    <property type="project" value="TreeGrafter"/>
</dbReference>
<accession>A0A2U3L416</accession>
<gene>
    <name evidence="2" type="ORF">SBA1_670006</name>
</gene>
<evidence type="ECO:0000313" key="3">
    <source>
        <dbReference type="Proteomes" id="UP000238701"/>
    </source>
</evidence>
<dbReference type="GO" id="GO:0006046">
    <property type="term" value="P:N-acetylglucosamine catabolic process"/>
    <property type="evidence" value="ECO:0007669"/>
    <property type="project" value="TreeGrafter"/>
</dbReference>
<sequence length="261" mass="28496">MLIKVFNDKASLGKAAAEQAATAIRRAMAERDHARIIAATAASQLEFLDALTKTPGIDWQNVEAFHLDEYIGLPVTHPGSFRKMLLEQLVRKTGITRYHLLEGDAANPAQAVRGASKHLASEPIDIAFLGIGENGHIAFNDPPADFETEQPYIIVDLDEACRRQQVGEAWFANISQVPKQAISMSVRQILKANEILAVVPDTRKAQAVKLCFEGSISPEAPASILRTHPNATVYLDKNSASLLGPKLQNQLKDKAQVMVGR</sequence>
<evidence type="ECO:0000313" key="2">
    <source>
        <dbReference type="EMBL" id="SPF46600.1"/>
    </source>
</evidence>
<dbReference type="CDD" id="cd01399">
    <property type="entry name" value="GlcN6P_deaminase"/>
    <property type="match status" value="1"/>
</dbReference>
<proteinExistence type="predicted"/>
<dbReference type="OrthoDB" id="9791139at2"/>
<dbReference type="Proteomes" id="UP000238701">
    <property type="component" value="Unassembled WGS sequence"/>
</dbReference>
<dbReference type="SUPFAM" id="SSF100950">
    <property type="entry name" value="NagB/RpiA/CoA transferase-like"/>
    <property type="match status" value="1"/>
</dbReference>